<evidence type="ECO:0000256" key="5">
    <source>
        <dbReference type="ARBA" id="ARBA00023004"/>
    </source>
</evidence>
<evidence type="ECO:0000313" key="7">
    <source>
        <dbReference type="EMBL" id="MBB3063853.1"/>
    </source>
</evidence>
<dbReference type="InterPro" id="IPR042098">
    <property type="entry name" value="TauD-like_sf"/>
</dbReference>
<dbReference type="GO" id="GO:0000908">
    <property type="term" value="F:taurine dioxygenase activity"/>
    <property type="evidence" value="ECO:0007669"/>
    <property type="project" value="UniProtKB-EC"/>
</dbReference>
<evidence type="ECO:0000259" key="6">
    <source>
        <dbReference type="Pfam" id="PF02668"/>
    </source>
</evidence>
<name>A0A839SSG8_9PROT</name>
<organism evidence="7 8">
    <name type="scientific">Limibacillus halophilus</name>
    <dbReference type="NCBI Taxonomy" id="1579333"/>
    <lineage>
        <taxon>Bacteria</taxon>
        <taxon>Pseudomonadati</taxon>
        <taxon>Pseudomonadota</taxon>
        <taxon>Alphaproteobacteria</taxon>
        <taxon>Rhodospirillales</taxon>
        <taxon>Rhodovibrionaceae</taxon>
        <taxon>Limibacillus</taxon>
    </lineage>
</organism>
<dbReference type="Gene3D" id="3.60.130.10">
    <property type="entry name" value="Clavaminate synthase-like"/>
    <property type="match status" value="1"/>
</dbReference>
<evidence type="ECO:0000313" key="8">
    <source>
        <dbReference type="Proteomes" id="UP000581135"/>
    </source>
</evidence>
<keyword evidence="4 7" id="KW-0560">Oxidoreductase</keyword>
<feature type="domain" description="TauD/TfdA-like" evidence="6">
    <location>
        <begin position="30"/>
        <end position="282"/>
    </location>
</feature>
<protein>
    <submittedName>
        <fullName evidence="7">Taurine dioxygenase</fullName>
        <ecNumber evidence="7">1.14.11.17</ecNumber>
    </submittedName>
</protein>
<evidence type="ECO:0000256" key="3">
    <source>
        <dbReference type="ARBA" id="ARBA00022964"/>
    </source>
</evidence>
<reference evidence="7 8" key="1">
    <citation type="submission" date="2020-08" db="EMBL/GenBank/DDBJ databases">
        <title>Genomic Encyclopedia of Type Strains, Phase III (KMG-III): the genomes of soil and plant-associated and newly described type strains.</title>
        <authorList>
            <person name="Whitman W."/>
        </authorList>
    </citation>
    <scope>NUCLEOTIDE SEQUENCE [LARGE SCALE GENOMIC DNA]</scope>
    <source>
        <strain evidence="7 8">CECT 8803</strain>
    </source>
</reference>
<keyword evidence="2" id="KW-0479">Metal-binding</keyword>
<comment type="caution">
    <text evidence="7">The sequence shown here is derived from an EMBL/GenBank/DDBJ whole genome shotgun (WGS) entry which is preliminary data.</text>
</comment>
<evidence type="ECO:0000256" key="1">
    <source>
        <dbReference type="ARBA" id="ARBA00005896"/>
    </source>
</evidence>
<sequence length="312" mass="33836">MTEALGKGLLDDGKGMTGLSQSVGPLALRRLSPTLGLEITGQALNEAVRSLSTETLNALLAEHGFLLFPGQTLDEATQAAFAACLGKVRSEGATPRIRYVSNRPVDDAVAILPKGAMDLHVDQCFAEHPNKATLLYGLEIPSKGGATRFADAVAAYAALPRGTQALLSGLDVLQAYGGSETTRTATLDANTATWRHPSVIKHPVSGHALLFVNRLMTRTLVGLPEEESNALLAELFSHLEQPRFRYDHQWRQGDLLVWDNLRLQHGRAEFETSQSRVLRRLTIEGGKVERFVQVPGDQTPGELTDVSQQPQS</sequence>
<dbReference type="GO" id="GO:0046872">
    <property type="term" value="F:metal ion binding"/>
    <property type="evidence" value="ECO:0007669"/>
    <property type="project" value="UniProtKB-KW"/>
</dbReference>
<keyword evidence="8" id="KW-1185">Reference proteome</keyword>
<evidence type="ECO:0000256" key="4">
    <source>
        <dbReference type="ARBA" id="ARBA00023002"/>
    </source>
</evidence>
<gene>
    <name evidence="7" type="ORF">FHR98_000118</name>
</gene>
<comment type="similarity">
    <text evidence="1">Belongs to the TfdA dioxygenase family.</text>
</comment>
<dbReference type="Proteomes" id="UP000581135">
    <property type="component" value="Unassembled WGS sequence"/>
</dbReference>
<proteinExistence type="inferred from homology"/>
<accession>A0A839SSG8</accession>
<evidence type="ECO:0000256" key="2">
    <source>
        <dbReference type="ARBA" id="ARBA00022723"/>
    </source>
</evidence>
<dbReference type="EC" id="1.14.11.17" evidence="7"/>
<dbReference type="RefSeq" id="WP_183414668.1">
    <property type="nucleotide sequence ID" value="NZ_JACHXA010000001.1"/>
</dbReference>
<dbReference type="GO" id="GO:0005737">
    <property type="term" value="C:cytoplasm"/>
    <property type="evidence" value="ECO:0007669"/>
    <property type="project" value="TreeGrafter"/>
</dbReference>
<keyword evidence="5" id="KW-0408">Iron</keyword>
<dbReference type="InterPro" id="IPR003819">
    <property type="entry name" value="TauD/TfdA-like"/>
</dbReference>
<dbReference type="Pfam" id="PF02668">
    <property type="entry name" value="TauD"/>
    <property type="match status" value="1"/>
</dbReference>
<dbReference type="AlphaFoldDB" id="A0A839SSG8"/>
<dbReference type="PANTHER" id="PTHR30468:SF1">
    <property type="entry name" value="ALPHA-KETOGLUTARATE-DEPENDENT SULFONATE DIOXYGENASE"/>
    <property type="match status" value="1"/>
</dbReference>
<dbReference type="GO" id="GO:0006790">
    <property type="term" value="P:sulfur compound metabolic process"/>
    <property type="evidence" value="ECO:0007669"/>
    <property type="project" value="TreeGrafter"/>
</dbReference>
<dbReference type="SUPFAM" id="SSF51197">
    <property type="entry name" value="Clavaminate synthase-like"/>
    <property type="match status" value="1"/>
</dbReference>
<dbReference type="InterPro" id="IPR051323">
    <property type="entry name" value="AtsK-like"/>
</dbReference>
<keyword evidence="3 7" id="KW-0223">Dioxygenase</keyword>
<dbReference type="EMBL" id="JACHXA010000001">
    <property type="protein sequence ID" value="MBB3063853.1"/>
    <property type="molecule type" value="Genomic_DNA"/>
</dbReference>
<dbReference type="PANTHER" id="PTHR30468">
    <property type="entry name" value="ALPHA-KETOGLUTARATE-DEPENDENT SULFONATE DIOXYGENASE"/>
    <property type="match status" value="1"/>
</dbReference>